<keyword evidence="2" id="KW-1185">Reference proteome</keyword>
<dbReference type="Proteomes" id="UP001054821">
    <property type="component" value="Chromosome 8"/>
</dbReference>
<gene>
    <name evidence="1" type="ORF">L3X38_042195</name>
</gene>
<name>A0AAD4UW52_PRUDU</name>
<dbReference type="EMBL" id="JAJFAZ020000008">
    <property type="protein sequence ID" value="KAI5313021.1"/>
    <property type="molecule type" value="Genomic_DNA"/>
</dbReference>
<organism evidence="1 2">
    <name type="scientific">Prunus dulcis</name>
    <name type="common">Almond</name>
    <name type="synonym">Amygdalus dulcis</name>
    <dbReference type="NCBI Taxonomy" id="3755"/>
    <lineage>
        <taxon>Eukaryota</taxon>
        <taxon>Viridiplantae</taxon>
        <taxon>Streptophyta</taxon>
        <taxon>Embryophyta</taxon>
        <taxon>Tracheophyta</taxon>
        <taxon>Spermatophyta</taxon>
        <taxon>Magnoliopsida</taxon>
        <taxon>eudicotyledons</taxon>
        <taxon>Gunneridae</taxon>
        <taxon>Pentapetalae</taxon>
        <taxon>rosids</taxon>
        <taxon>fabids</taxon>
        <taxon>Rosales</taxon>
        <taxon>Rosaceae</taxon>
        <taxon>Amygdaloideae</taxon>
        <taxon>Amygdaleae</taxon>
        <taxon>Prunus</taxon>
    </lineage>
</organism>
<dbReference type="AlphaFoldDB" id="A0AAD4UW52"/>
<protein>
    <submittedName>
        <fullName evidence="1">Uncharacterized protein</fullName>
    </submittedName>
</protein>
<comment type="caution">
    <text evidence="1">The sequence shown here is derived from an EMBL/GenBank/DDBJ whole genome shotgun (WGS) entry which is preliminary data.</text>
</comment>
<proteinExistence type="predicted"/>
<sequence length="163" mass="18377">MAGAEMLKMNFLSSSSTCVELVDHNHQARDFDTFSSFSLEKQKEAVVTFLQKGEVFTVEAIQNSYADAPSSVQLNELEKNNVDLTGKFSTELIRHEMKMSEIKESMFVQKTSLAKKDSELKSSIAALHGCNKVYFILECKNVDISQSYDKLLAKFDTYHKAAK</sequence>
<evidence type="ECO:0000313" key="2">
    <source>
        <dbReference type="Proteomes" id="UP001054821"/>
    </source>
</evidence>
<evidence type="ECO:0000313" key="1">
    <source>
        <dbReference type="EMBL" id="KAI5313021.1"/>
    </source>
</evidence>
<accession>A0AAD4UW52</accession>
<reference evidence="1 2" key="1">
    <citation type="journal article" date="2022" name="G3 (Bethesda)">
        <title>Whole-genome sequence and methylome profiling of the almond [Prunus dulcis (Mill.) D.A. Webb] cultivar 'Nonpareil'.</title>
        <authorList>
            <person name="D'Amico-Willman K.M."/>
            <person name="Ouma W.Z."/>
            <person name="Meulia T."/>
            <person name="Sideli G.M."/>
            <person name="Gradziel T.M."/>
            <person name="Fresnedo-Ramirez J."/>
        </authorList>
    </citation>
    <scope>NUCLEOTIDE SEQUENCE [LARGE SCALE GENOMIC DNA]</scope>
    <source>
        <strain evidence="1">Clone GOH B32 T37-40</strain>
    </source>
</reference>